<evidence type="ECO:0000313" key="3">
    <source>
        <dbReference type="EMBL" id="MCP1335018.1"/>
    </source>
</evidence>
<dbReference type="PANTHER" id="PTHR36698:SF2">
    <property type="entry name" value="MCE_MLAD DOMAIN-CONTAINING PROTEIN"/>
    <property type="match status" value="1"/>
</dbReference>
<reference evidence="3" key="1">
    <citation type="submission" date="2022-06" db="EMBL/GenBank/DDBJ databases">
        <title>Isolation and Genomics of Futiania mangrovii gen. nov., sp. nov., a Rare and Metabolically-versatile member in the Class Alphaproteobacteria.</title>
        <authorList>
            <person name="Liu L."/>
            <person name="Huang W.-C."/>
            <person name="Pan J."/>
            <person name="Li J."/>
            <person name="Huang Y."/>
            <person name="Du H."/>
            <person name="Liu Y."/>
            <person name="Li M."/>
        </authorList>
    </citation>
    <scope>NUCLEOTIDE SEQUENCE</scope>
    <source>
        <strain evidence="3">FT118</strain>
    </source>
</reference>
<keyword evidence="1" id="KW-0812">Transmembrane</keyword>
<dbReference type="Gene3D" id="1.20.1170.10">
    <property type="match status" value="1"/>
</dbReference>
<gene>
    <name evidence="3" type="ORF">NJQ99_01195</name>
</gene>
<name>A0A9J6PFY1_9PROT</name>
<dbReference type="EMBL" id="JAMZFT010000001">
    <property type="protein sequence ID" value="MCP1335018.1"/>
    <property type="molecule type" value="Genomic_DNA"/>
</dbReference>
<feature type="transmembrane region" description="Helical" evidence="1">
    <location>
        <begin position="7"/>
        <end position="29"/>
    </location>
</feature>
<keyword evidence="4" id="KW-1185">Reference proteome</keyword>
<dbReference type="PANTHER" id="PTHR36698">
    <property type="entry name" value="BLL5892 PROTEIN"/>
    <property type="match status" value="1"/>
</dbReference>
<evidence type="ECO:0000259" key="2">
    <source>
        <dbReference type="Pfam" id="PF02470"/>
    </source>
</evidence>
<dbReference type="Pfam" id="PF02470">
    <property type="entry name" value="MlaD"/>
    <property type="match status" value="1"/>
</dbReference>
<organism evidence="3 4">
    <name type="scientific">Futiania mangrovi</name>
    <dbReference type="NCBI Taxonomy" id="2959716"/>
    <lineage>
        <taxon>Bacteria</taxon>
        <taxon>Pseudomonadati</taxon>
        <taxon>Pseudomonadota</taxon>
        <taxon>Alphaproteobacteria</taxon>
        <taxon>Futianiales</taxon>
        <taxon>Futianiaceae</taxon>
        <taxon>Futiania</taxon>
    </lineage>
</organism>
<accession>A0A9J6PFY1</accession>
<dbReference type="Proteomes" id="UP001055804">
    <property type="component" value="Unassembled WGS sequence"/>
</dbReference>
<keyword evidence="1" id="KW-1133">Transmembrane helix</keyword>
<sequence>METRANHFLIGLFTLLGLAAGTGLLIWFANVQVSREFAYYDILFKNTAGLSRAGDVRYNGVLVGQVADIAIDTRDPGKVRVRVEVDAETPVNEDTIATLELQGVTGVSFVSLQGGGPASAPLEPGPGERYAEIPSKDSAFQDVLTAVPELLSRAIELLDEVRGIVNDDNKARIASILKNVDEATADLTVTLQEVRTLTGELGVVVGDVRGFTGNLGELTDAAGQTIRTADATLDSARAAIERANAAIATVDRLVEGEVTALVADLRGAVRQADTVFADASGAIATVSGRVETLSATAEETLATATETFAAANRTLAGIDRLLAGTDGVVEQAEAAFATVNRVLDGDIAPLAGDVRKSVATANGAIERTAALLERELPAITREVRSAVGRANGFVGELEGLVIDNRAPLNDFIQSGLPQFVRFVQEARQLVLNLERVTARIEADPARFLLGTQTPEYRPE</sequence>
<evidence type="ECO:0000256" key="1">
    <source>
        <dbReference type="SAM" id="Phobius"/>
    </source>
</evidence>
<dbReference type="RefSeq" id="WP_269330978.1">
    <property type="nucleotide sequence ID" value="NZ_JAMZFT010000001.1"/>
</dbReference>
<feature type="domain" description="Mce/MlaD" evidence="2">
    <location>
        <begin position="40"/>
        <end position="115"/>
    </location>
</feature>
<dbReference type="InterPro" id="IPR003399">
    <property type="entry name" value="Mce/MlaD"/>
</dbReference>
<dbReference type="AlphaFoldDB" id="A0A9J6PFY1"/>
<keyword evidence="1" id="KW-0472">Membrane</keyword>
<protein>
    <submittedName>
        <fullName evidence="3">MlaD family protein</fullName>
    </submittedName>
</protein>
<proteinExistence type="predicted"/>
<dbReference type="SUPFAM" id="SSF58104">
    <property type="entry name" value="Methyl-accepting chemotaxis protein (MCP) signaling domain"/>
    <property type="match status" value="1"/>
</dbReference>
<evidence type="ECO:0000313" key="4">
    <source>
        <dbReference type="Proteomes" id="UP001055804"/>
    </source>
</evidence>
<comment type="caution">
    <text evidence="3">The sequence shown here is derived from an EMBL/GenBank/DDBJ whole genome shotgun (WGS) entry which is preliminary data.</text>
</comment>